<organism evidence="1 2">
    <name type="scientific">Stenomitos frigidus AS-A4</name>
    <dbReference type="NCBI Taxonomy" id="2933935"/>
    <lineage>
        <taxon>Bacteria</taxon>
        <taxon>Bacillati</taxon>
        <taxon>Cyanobacteriota</taxon>
        <taxon>Cyanophyceae</taxon>
        <taxon>Leptolyngbyales</taxon>
        <taxon>Leptolyngbyaceae</taxon>
        <taxon>Stenomitos</taxon>
    </lineage>
</organism>
<dbReference type="Proteomes" id="UP001476950">
    <property type="component" value="Unassembled WGS sequence"/>
</dbReference>
<evidence type="ECO:0000313" key="2">
    <source>
        <dbReference type="Proteomes" id="UP001476950"/>
    </source>
</evidence>
<dbReference type="RefSeq" id="WP_190452162.1">
    <property type="nucleotide sequence ID" value="NZ_JAMPLM010000012.1"/>
</dbReference>
<evidence type="ECO:0008006" key="3">
    <source>
        <dbReference type="Google" id="ProtNLM"/>
    </source>
</evidence>
<comment type="caution">
    <text evidence="1">The sequence shown here is derived from an EMBL/GenBank/DDBJ whole genome shotgun (WGS) entry which is preliminary data.</text>
</comment>
<reference evidence="1 2" key="1">
    <citation type="submission" date="2022-04" db="EMBL/GenBank/DDBJ databases">
        <title>Positive selection, recombination, and allopatry shape intraspecific diversity of widespread and dominant cyanobacteria.</title>
        <authorList>
            <person name="Wei J."/>
            <person name="Shu W."/>
            <person name="Hu C."/>
        </authorList>
    </citation>
    <scope>NUCLEOTIDE SEQUENCE [LARGE SCALE GENOMIC DNA]</scope>
    <source>
        <strain evidence="1 2">AS-A4</strain>
    </source>
</reference>
<proteinExistence type="predicted"/>
<sequence length="201" mass="22407">MSDSNYPKAWQRFTAQSRPTDGVVPETLGGKFGPLARWSARFRLAKSFKGLDLGDAYAGSETPQLYAAITRIFLVYSAFETYCDIVGLKPHEEDQVKSLQEPLSQQATLQTIRQIDPQYAIAKFLLEHLKNKKLKQTMGAFIDEQAINVSCFAGGIRHVFAHGILTANASGLSPQRFDQVSQIVSGFLLDCMDQDFDERVP</sequence>
<gene>
    <name evidence="1" type="ORF">NDI38_14760</name>
</gene>
<name>A0ABV0KKR4_9CYAN</name>
<keyword evidence="2" id="KW-1185">Reference proteome</keyword>
<protein>
    <recommendedName>
        <fullName evidence="3">Tetracyclin repressor-like C-terminal domain-containing protein</fullName>
    </recommendedName>
</protein>
<accession>A0ABV0KKR4</accession>
<evidence type="ECO:0000313" key="1">
    <source>
        <dbReference type="EMBL" id="MEP1059702.1"/>
    </source>
</evidence>
<dbReference type="EMBL" id="JAMPLM010000012">
    <property type="protein sequence ID" value="MEP1059702.1"/>
    <property type="molecule type" value="Genomic_DNA"/>
</dbReference>